<feature type="transmembrane region" description="Helical" evidence="5">
    <location>
        <begin position="355"/>
        <end position="377"/>
    </location>
</feature>
<sequence length="486" mass="51695">MRRTFLIARREYMAYARTVGFWLSLLALPLFGVLGAFIPVLMERAEPTREVVIVDLTAAPQDGLVAPGVAIVQEIARADRQAEIDALARAARGAAGLQAADQVRAVAERDGLEAGRAELTRAAPVAAQGFTPPRPSLVVRGTPPELARAQDVAAAEAAARPLLSGENPRFDGVVLLTGEAAEPQARVWAAKADDRTIQNRVREALREQRRTNALIAAGVQPETLRRLESERPEVQMFSPNARSGGEVSMADRMPGLVGFLLGLILWSAVVTGASILLNSVMEEKANRVLEILLSSASPAEVLTGKVLGVAAITLTVLVVWGGFAAAGLGFAGQALPSVAQGFQAALGGLLEGGAVFWLIAYFIGGYLMYAVIFAAIGAFCETPRDAQSLVGPIMMILIVPIFTMQMAVRNPDLMAVKALSWVPFFTPFLMTARINSQPPLIELVGTLAVMVAMVVLMIWLAGKAFRAGALSTAKADWKTLLRLGRA</sequence>
<feature type="transmembrane region" description="Helical" evidence="5">
    <location>
        <begin position="256"/>
        <end position="277"/>
    </location>
</feature>
<keyword evidence="3 5" id="KW-1133">Transmembrane helix</keyword>
<dbReference type="RefSeq" id="WP_302110444.1">
    <property type="nucleotide sequence ID" value="NZ_JAUKTR010000005.1"/>
</dbReference>
<protein>
    <submittedName>
        <fullName evidence="7">ABC transporter permease</fullName>
    </submittedName>
</protein>
<evidence type="ECO:0000256" key="2">
    <source>
        <dbReference type="ARBA" id="ARBA00022692"/>
    </source>
</evidence>
<accession>A0ABT8SN65</accession>
<reference evidence="7" key="1">
    <citation type="submission" date="2023-07" db="EMBL/GenBank/DDBJ databases">
        <title>Brevundimonas soil sp. nov., isolated from the soil of chemical plant.</title>
        <authorList>
            <person name="Wu N."/>
        </authorList>
    </citation>
    <scope>NUCLEOTIDE SEQUENCE</scope>
    <source>
        <strain evidence="7">XZ-24</strain>
    </source>
</reference>
<feature type="transmembrane region" description="Helical" evidence="5">
    <location>
        <begin position="21"/>
        <end position="42"/>
    </location>
</feature>
<comment type="subcellular location">
    <subcellularLocation>
        <location evidence="1">Membrane</location>
        <topology evidence="1">Multi-pass membrane protein</topology>
    </subcellularLocation>
</comment>
<feature type="transmembrane region" description="Helical" evidence="5">
    <location>
        <begin position="306"/>
        <end position="335"/>
    </location>
</feature>
<keyword evidence="8" id="KW-1185">Reference proteome</keyword>
<dbReference type="EMBL" id="JAUKTR010000005">
    <property type="protein sequence ID" value="MDO1560012.1"/>
    <property type="molecule type" value="Genomic_DNA"/>
</dbReference>
<evidence type="ECO:0000259" key="6">
    <source>
        <dbReference type="Pfam" id="PF12698"/>
    </source>
</evidence>
<feature type="domain" description="ABC-2 type transporter transmembrane" evidence="6">
    <location>
        <begin position="239"/>
        <end position="461"/>
    </location>
</feature>
<evidence type="ECO:0000256" key="4">
    <source>
        <dbReference type="ARBA" id="ARBA00023136"/>
    </source>
</evidence>
<dbReference type="Proteomes" id="UP001169063">
    <property type="component" value="Unassembled WGS sequence"/>
</dbReference>
<dbReference type="PANTHER" id="PTHR43471">
    <property type="entry name" value="ABC TRANSPORTER PERMEASE"/>
    <property type="match status" value="1"/>
</dbReference>
<evidence type="ECO:0000313" key="8">
    <source>
        <dbReference type="Proteomes" id="UP001169063"/>
    </source>
</evidence>
<dbReference type="Pfam" id="PF12698">
    <property type="entry name" value="ABC2_membrane_3"/>
    <property type="match status" value="1"/>
</dbReference>
<keyword evidence="2 5" id="KW-0812">Transmembrane</keyword>
<name>A0ABT8SN65_9CAUL</name>
<organism evidence="7 8">
    <name type="scientific">Peiella sedimenti</name>
    <dbReference type="NCBI Taxonomy" id="3061083"/>
    <lineage>
        <taxon>Bacteria</taxon>
        <taxon>Pseudomonadati</taxon>
        <taxon>Pseudomonadota</taxon>
        <taxon>Alphaproteobacteria</taxon>
        <taxon>Caulobacterales</taxon>
        <taxon>Caulobacteraceae</taxon>
        <taxon>Peiella</taxon>
    </lineage>
</organism>
<comment type="caution">
    <text evidence="7">The sequence shown here is derived from an EMBL/GenBank/DDBJ whole genome shotgun (WGS) entry which is preliminary data.</text>
</comment>
<evidence type="ECO:0000256" key="1">
    <source>
        <dbReference type="ARBA" id="ARBA00004141"/>
    </source>
</evidence>
<proteinExistence type="predicted"/>
<gene>
    <name evidence="7" type="ORF">Q0812_11300</name>
</gene>
<dbReference type="PANTHER" id="PTHR43471:SF3">
    <property type="entry name" value="ABC TRANSPORTER PERMEASE PROTEIN NATB"/>
    <property type="match status" value="1"/>
</dbReference>
<feature type="transmembrane region" description="Helical" evidence="5">
    <location>
        <begin position="443"/>
        <end position="462"/>
    </location>
</feature>
<evidence type="ECO:0000313" key="7">
    <source>
        <dbReference type="EMBL" id="MDO1560012.1"/>
    </source>
</evidence>
<keyword evidence="4 5" id="KW-0472">Membrane</keyword>
<feature type="transmembrane region" description="Helical" evidence="5">
    <location>
        <begin position="389"/>
        <end position="408"/>
    </location>
</feature>
<dbReference type="InterPro" id="IPR013525">
    <property type="entry name" value="ABC2_TM"/>
</dbReference>
<evidence type="ECO:0000256" key="5">
    <source>
        <dbReference type="SAM" id="Phobius"/>
    </source>
</evidence>
<evidence type="ECO:0000256" key="3">
    <source>
        <dbReference type="ARBA" id="ARBA00022989"/>
    </source>
</evidence>